<evidence type="ECO:0000256" key="2">
    <source>
        <dbReference type="ARBA" id="ARBA00022603"/>
    </source>
</evidence>
<evidence type="ECO:0000313" key="9">
    <source>
        <dbReference type="Proteomes" id="UP001139308"/>
    </source>
</evidence>
<evidence type="ECO:0000259" key="6">
    <source>
        <dbReference type="Pfam" id="PF07669"/>
    </source>
</evidence>
<name>A0A9X1UNM4_9BURK</name>
<dbReference type="PANTHER" id="PTHR33841:SF1">
    <property type="entry name" value="DNA METHYLTRANSFERASE A"/>
    <property type="match status" value="1"/>
</dbReference>
<dbReference type="PROSITE" id="PS00092">
    <property type="entry name" value="N6_MTASE"/>
    <property type="match status" value="1"/>
</dbReference>
<dbReference type="GO" id="GO:0006304">
    <property type="term" value="P:DNA modification"/>
    <property type="evidence" value="ECO:0007669"/>
    <property type="project" value="InterPro"/>
</dbReference>
<keyword evidence="3" id="KW-0808">Transferase</keyword>
<keyword evidence="4" id="KW-0949">S-adenosyl-L-methionine</keyword>
<reference evidence="8" key="1">
    <citation type="submission" date="2022-01" db="EMBL/GenBank/DDBJ databases">
        <title>Genome sequence and assembly of Parabukholderia sp. RG36.</title>
        <authorList>
            <person name="Chhetri G."/>
        </authorList>
    </citation>
    <scope>NUCLEOTIDE SEQUENCE</scope>
    <source>
        <strain evidence="8">RG36</strain>
    </source>
</reference>
<evidence type="ECO:0000256" key="3">
    <source>
        <dbReference type="ARBA" id="ARBA00022679"/>
    </source>
</evidence>
<dbReference type="InterPro" id="IPR002052">
    <property type="entry name" value="DNA_methylase_N6_adenine_CS"/>
</dbReference>
<dbReference type="EC" id="2.1.1.72" evidence="1"/>
<dbReference type="PRINTS" id="PR00507">
    <property type="entry name" value="N12N6MTFRASE"/>
</dbReference>
<dbReference type="InterPro" id="IPR011639">
    <property type="entry name" value="MethylTrfase_TaqI-like_dom"/>
</dbReference>
<dbReference type="Gene3D" id="3.40.50.150">
    <property type="entry name" value="Vaccinia Virus protein VP39"/>
    <property type="match status" value="2"/>
</dbReference>
<dbReference type="GO" id="GO:0009007">
    <property type="term" value="F:site-specific DNA-methyltransferase (adenine-specific) activity"/>
    <property type="evidence" value="ECO:0007669"/>
    <property type="project" value="UniProtKB-EC"/>
</dbReference>
<dbReference type="RefSeq" id="WP_238468667.1">
    <property type="nucleotide sequence ID" value="NZ_JAKLJA010000068.1"/>
</dbReference>
<dbReference type="SUPFAM" id="SSF53335">
    <property type="entry name" value="S-adenosyl-L-methionine-dependent methyltransferases"/>
    <property type="match status" value="1"/>
</dbReference>
<feature type="domain" description="MmeI-like target recognition" evidence="7">
    <location>
        <begin position="1198"/>
        <end position="1274"/>
    </location>
</feature>
<evidence type="ECO:0000313" key="8">
    <source>
        <dbReference type="EMBL" id="MCG5078688.1"/>
    </source>
</evidence>
<dbReference type="InterPro" id="IPR046820">
    <property type="entry name" value="MmeI_TRD"/>
</dbReference>
<dbReference type="InterPro" id="IPR050953">
    <property type="entry name" value="N4_N6_ade-DNA_methylase"/>
</dbReference>
<proteinExistence type="predicted"/>
<organism evidence="8 9">
    <name type="scientific">Paraburkholderia tagetis</name>
    <dbReference type="NCBI Taxonomy" id="2913261"/>
    <lineage>
        <taxon>Bacteria</taxon>
        <taxon>Pseudomonadati</taxon>
        <taxon>Pseudomonadota</taxon>
        <taxon>Betaproteobacteria</taxon>
        <taxon>Burkholderiales</taxon>
        <taxon>Burkholderiaceae</taxon>
        <taxon>Paraburkholderia</taxon>
    </lineage>
</organism>
<dbReference type="Pfam" id="PF20466">
    <property type="entry name" value="MmeI_TRD"/>
    <property type="match status" value="1"/>
</dbReference>
<protein>
    <recommendedName>
        <fullName evidence="1">site-specific DNA-methyltransferase (adenine-specific)</fullName>
        <ecNumber evidence="1">2.1.1.72</ecNumber>
    </recommendedName>
</protein>
<dbReference type="GO" id="GO:0032259">
    <property type="term" value="P:methylation"/>
    <property type="evidence" value="ECO:0007669"/>
    <property type="project" value="UniProtKB-KW"/>
</dbReference>
<evidence type="ECO:0000256" key="4">
    <source>
        <dbReference type="ARBA" id="ARBA00022691"/>
    </source>
</evidence>
<dbReference type="GO" id="GO:0003676">
    <property type="term" value="F:nucleic acid binding"/>
    <property type="evidence" value="ECO:0007669"/>
    <property type="project" value="InterPro"/>
</dbReference>
<accession>A0A9X1UNM4</accession>
<keyword evidence="9" id="KW-1185">Reference proteome</keyword>
<evidence type="ECO:0000259" key="7">
    <source>
        <dbReference type="Pfam" id="PF20466"/>
    </source>
</evidence>
<gene>
    <name evidence="8" type="ORF">L5014_36090</name>
</gene>
<sequence length="1423" mass="159050">MSIARQHNEWLSLIEVSGPFLSLPVLLRVFPQGLEAHDTEMSKNVRLAFGEWEEHRQEVVIHTAWLEFVLKRTLGYPDDYLLTGQALPDGLEARVHEYGETLRPTYALKAPTETLPRMLVSVYPSSQELTKPVAGTTWKTGSPDTRMMTLLHATNVPLGLVTNGEKWLLVAAKPGETTSFITWDSGLWSEEPLTLQAFVSLLGVGRFFGVAENETLPNMLAESAMNQQEVTDQLGQQVLKAVEVLIQALDRIDVEQHGRFLNGIGEKELYQAALTVMMRLVFLLSAEERGLLLLGDALYDRHYAISTLRDQLREIPDEQLLEHRHDAWGRFLATCRVIYGGVEHEAMRLPAYGGDLFDPDRYPFLEGRKADTSWVDTPGAPLPINNRTVLHLLESLQFLRIRVPGGGIEPRRLSFRALDIEQIGHVYEGLLDHTAKRASSPVLGFKTSGGEDIEISLSELDERATAGEDELVAFLKEKTGRTPAAIRRAFAQAGDTNSLTLQSACGTADGLYDRIKRYAHLLREDSNGYPVIVQQGSVYVTSGADRRSTGTHYTPRSLTESVVKTTLDPLVYVGVDSGEVPAPVRLKTPSEILSLKICDFACGSGAFLVQVCRYMSERLVEAWALAEATRPGVPLVVPEALPSGAHHSEQLLPGDLEERLALARRLVAERCVYGVDVNPMAVEMAKLSLWLVTLHKNRPFTFLDHAIKCGDSLLGLHQTKQIESFHLVPSRTIERLHDYIKRESMVLLDQARNKREQLERFTVVDVHDAKLKSELHGDAEMALRDVRELGDLIVGAGLYAATSTASRSFKLLDAKLDELLLDVGAVFTEKASLPSARPQGSPPLTEKAARMLNPDSAPQPRNPFHWLIEFPEVFLNTNEAGFDAIVGNPPFVGGKKITGLLGDDYRDYQVLYTADGRKGHADLCAYFFLRASALLKPNGNFGLLAVNTIAEGDTRQVGLEAMLHSGYSIFAAAPNFDWPGAAVVVASAVYVHRGSWGGSYQLSGRPVPTISAFLSSEVEWSPMPLKANANKSFIGSYVLGTGFIVRAEDALRLIADDAKNAHVLFPYLNGEDLNSEPTQKASRWVINFWDWPLARDIDGTWATASEDLKSRWLREGRVPVDYPAPVAQDYPDVLSIVETKVKPERQRKDADGKFVLRKPLPDRWWHYADKRPALYHAVGRGHDFFQHSESWDAQGLRHPMVIVTSLVQNFVKFAVVENDSVFAHKLAVFPMNWSSFGILSSTVHQIWARKTSSTMRVDLNYSPTDTFETMPFPDSLPSTFAVLCRTFNERRVRMMSELGVGLTRLYNLFNSADCAHDEIVALRSLHTEIDNALLAAYGWQDIDLCHGFHSVPYLPENDRVRFTICEESRLEVLRRLARLNRQRYEDEHRESLERTDSLVTVNSFNRPLRRPRVNTNDAQGGLF</sequence>
<feature type="domain" description="Type II methyltransferase M.TaqI-like" evidence="6">
    <location>
        <begin position="859"/>
        <end position="951"/>
    </location>
</feature>
<comment type="catalytic activity">
    <reaction evidence="5">
        <text>a 2'-deoxyadenosine in DNA + S-adenosyl-L-methionine = an N(6)-methyl-2'-deoxyadenosine in DNA + S-adenosyl-L-homocysteine + H(+)</text>
        <dbReference type="Rhea" id="RHEA:15197"/>
        <dbReference type="Rhea" id="RHEA-COMP:12418"/>
        <dbReference type="Rhea" id="RHEA-COMP:12419"/>
        <dbReference type="ChEBI" id="CHEBI:15378"/>
        <dbReference type="ChEBI" id="CHEBI:57856"/>
        <dbReference type="ChEBI" id="CHEBI:59789"/>
        <dbReference type="ChEBI" id="CHEBI:90615"/>
        <dbReference type="ChEBI" id="CHEBI:90616"/>
        <dbReference type="EC" id="2.1.1.72"/>
    </reaction>
</comment>
<dbReference type="EMBL" id="JAKLJA010000068">
    <property type="protein sequence ID" value="MCG5078688.1"/>
    <property type="molecule type" value="Genomic_DNA"/>
</dbReference>
<dbReference type="GO" id="GO:0016757">
    <property type="term" value="F:glycosyltransferase activity"/>
    <property type="evidence" value="ECO:0007669"/>
    <property type="project" value="UniProtKB-KW"/>
</dbReference>
<feature type="domain" description="Type II methyltransferase M.TaqI-like" evidence="6">
    <location>
        <begin position="671"/>
        <end position="715"/>
    </location>
</feature>
<evidence type="ECO:0000256" key="1">
    <source>
        <dbReference type="ARBA" id="ARBA00011900"/>
    </source>
</evidence>
<keyword evidence="8" id="KW-0328">Glycosyltransferase</keyword>
<comment type="caution">
    <text evidence="8">The sequence shown here is derived from an EMBL/GenBank/DDBJ whole genome shotgun (WGS) entry which is preliminary data.</text>
</comment>
<dbReference type="Pfam" id="PF07669">
    <property type="entry name" value="Eco57I"/>
    <property type="match status" value="2"/>
</dbReference>
<dbReference type="InterPro" id="IPR029063">
    <property type="entry name" value="SAM-dependent_MTases_sf"/>
</dbReference>
<keyword evidence="2" id="KW-0489">Methyltransferase</keyword>
<dbReference type="PANTHER" id="PTHR33841">
    <property type="entry name" value="DNA METHYLTRANSFERASE YEEA-RELATED"/>
    <property type="match status" value="1"/>
</dbReference>
<dbReference type="Proteomes" id="UP001139308">
    <property type="component" value="Unassembled WGS sequence"/>
</dbReference>
<evidence type="ECO:0000256" key="5">
    <source>
        <dbReference type="ARBA" id="ARBA00047942"/>
    </source>
</evidence>